<evidence type="ECO:0000313" key="2">
    <source>
        <dbReference type="Proteomes" id="UP001054252"/>
    </source>
</evidence>
<evidence type="ECO:0000313" key="1">
    <source>
        <dbReference type="EMBL" id="GKV53346.1"/>
    </source>
</evidence>
<organism evidence="1 2">
    <name type="scientific">Rubroshorea leprosula</name>
    <dbReference type="NCBI Taxonomy" id="152421"/>
    <lineage>
        <taxon>Eukaryota</taxon>
        <taxon>Viridiplantae</taxon>
        <taxon>Streptophyta</taxon>
        <taxon>Embryophyta</taxon>
        <taxon>Tracheophyta</taxon>
        <taxon>Spermatophyta</taxon>
        <taxon>Magnoliopsida</taxon>
        <taxon>eudicotyledons</taxon>
        <taxon>Gunneridae</taxon>
        <taxon>Pentapetalae</taxon>
        <taxon>rosids</taxon>
        <taxon>malvids</taxon>
        <taxon>Malvales</taxon>
        <taxon>Dipterocarpaceae</taxon>
        <taxon>Rubroshorea</taxon>
    </lineage>
</organism>
<protein>
    <submittedName>
        <fullName evidence="1">Uncharacterized protein</fullName>
    </submittedName>
</protein>
<gene>
    <name evidence="1" type="ORF">SLEP1_g59879</name>
</gene>
<comment type="caution">
    <text evidence="1">The sequence shown here is derived from an EMBL/GenBank/DDBJ whole genome shotgun (WGS) entry which is preliminary data.</text>
</comment>
<accession>A0AAV5MTN5</accession>
<sequence length="254" mass="28577">MSTGSVGSGGLDSGGEVLAAPRFVSVFLLPAMVWGSDPEMARLRRITKAMPPRKSRDKKVQPAQVEHVDDSPVYLEGENDLVVPPLSSPFVERSYGNPIFKEREWAQDIQKIVEKQEESSRQHDEAMRQYMVELRRIFEEGSRPRPEIPPPAVEISKQIQEASILALGGPGNQPDPNVQHHKFFMGDGQRNTNQWRLLLLLQTMAINLSIGIFRQLGGEMWVLIINPIQGTFSSHKSHQACQQRIVSPKILNRP</sequence>
<name>A0AAV5MTN5_9ROSI</name>
<dbReference type="EMBL" id="BPVZ01001288">
    <property type="protein sequence ID" value="GKV53346.1"/>
    <property type="molecule type" value="Genomic_DNA"/>
</dbReference>
<keyword evidence="2" id="KW-1185">Reference proteome</keyword>
<dbReference type="AlphaFoldDB" id="A0AAV5MTN5"/>
<proteinExistence type="predicted"/>
<dbReference type="Proteomes" id="UP001054252">
    <property type="component" value="Unassembled WGS sequence"/>
</dbReference>
<reference evidence="1 2" key="1">
    <citation type="journal article" date="2021" name="Commun. Biol.">
        <title>The genome of Shorea leprosula (Dipterocarpaceae) highlights the ecological relevance of drought in aseasonal tropical rainforests.</title>
        <authorList>
            <person name="Ng K.K.S."/>
            <person name="Kobayashi M.J."/>
            <person name="Fawcett J.A."/>
            <person name="Hatakeyama M."/>
            <person name="Paape T."/>
            <person name="Ng C.H."/>
            <person name="Ang C.C."/>
            <person name="Tnah L.H."/>
            <person name="Lee C.T."/>
            <person name="Nishiyama T."/>
            <person name="Sese J."/>
            <person name="O'Brien M.J."/>
            <person name="Copetti D."/>
            <person name="Mohd Noor M.I."/>
            <person name="Ong R.C."/>
            <person name="Putra M."/>
            <person name="Sireger I.Z."/>
            <person name="Indrioko S."/>
            <person name="Kosugi Y."/>
            <person name="Izuno A."/>
            <person name="Isagi Y."/>
            <person name="Lee S.L."/>
            <person name="Shimizu K.K."/>
        </authorList>
    </citation>
    <scope>NUCLEOTIDE SEQUENCE [LARGE SCALE GENOMIC DNA]</scope>
    <source>
        <strain evidence="1">214</strain>
    </source>
</reference>